<proteinExistence type="predicted"/>
<reference evidence="2" key="1">
    <citation type="submission" date="2016-11" db="UniProtKB">
        <authorList>
            <consortium name="WormBaseParasite"/>
        </authorList>
    </citation>
    <scope>IDENTIFICATION</scope>
</reference>
<dbReference type="Proteomes" id="UP000095283">
    <property type="component" value="Unplaced"/>
</dbReference>
<dbReference type="AlphaFoldDB" id="A0A1I7X0X3"/>
<accession>A0A1I7X0X3</accession>
<protein>
    <submittedName>
        <fullName evidence="2">Uncharacterized protein</fullName>
    </submittedName>
</protein>
<evidence type="ECO:0000313" key="2">
    <source>
        <dbReference type="WBParaSite" id="Hba_11039"/>
    </source>
</evidence>
<name>A0A1I7X0X3_HETBA</name>
<dbReference type="WBParaSite" id="Hba_11039">
    <property type="protein sequence ID" value="Hba_11039"/>
    <property type="gene ID" value="Hba_11039"/>
</dbReference>
<organism evidence="1 2">
    <name type="scientific">Heterorhabditis bacteriophora</name>
    <name type="common">Entomopathogenic nematode worm</name>
    <dbReference type="NCBI Taxonomy" id="37862"/>
    <lineage>
        <taxon>Eukaryota</taxon>
        <taxon>Metazoa</taxon>
        <taxon>Ecdysozoa</taxon>
        <taxon>Nematoda</taxon>
        <taxon>Chromadorea</taxon>
        <taxon>Rhabditida</taxon>
        <taxon>Rhabditina</taxon>
        <taxon>Rhabditomorpha</taxon>
        <taxon>Strongyloidea</taxon>
        <taxon>Heterorhabditidae</taxon>
        <taxon>Heterorhabditis</taxon>
    </lineage>
</organism>
<keyword evidence="1" id="KW-1185">Reference proteome</keyword>
<sequence>MAPFRVLALECLTDIAQIEIDPTKHSSFGYANQLKSMFRTLMLKFMITIIN</sequence>
<evidence type="ECO:0000313" key="1">
    <source>
        <dbReference type="Proteomes" id="UP000095283"/>
    </source>
</evidence>